<keyword evidence="1" id="KW-0175">Coiled coil</keyword>
<organism evidence="4">
    <name type="scientific">viral metagenome</name>
    <dbReference type="NCBI Taxonomy" id="1070528"/>
    <lineage>
        <taxon>unclassified sequences</taxon>
        <taxon>metagenomes</taxon>
        <taxon>organismal metagenomes</taxon>
    </lineage>
</organism>
<feature type="compositionally biased region" description="Basic and acidic residues" evidence="2">
    <location>
        <begin position="56"/>
        <end position="72"/>
    </location>
</feature>
<dbReference type="CDD" id="cd18785">
    <property type="entry name" value="SF2_C"/>
    <property type="match status" value="1"/>
</dbReference>
<evidence type="ECO:0000259" key="3">
    <source>
        <dbReference type="PROSITE" id="PS51192"/>
    </source>
</evidence>
<feature type="region of interest" description="Disordered" evidence="2">
    <location>
        <begin position="56"/>
        <end position="78"/>
    </location>
</feature>
<evidence type="ECO:0000256" key="1">
    <source>
        <dbReference type="SAM" id="Coils"/>
    </source>
</evidence>
<protein>
    <recommendedName>
        <fullName evidence="3">Helicase ATP-binding domain-containing protein</fullName>
    </recommendedName>
</protein>
<dbReference type="GO" id="GO:0003677">
    <property type="term" value="F:DNA binding"/>
    <property type="evidence" value="ECO:0007669"/>
    <property type="project" value="InterPro"/>
</dbReference>
<evidence type="ECO:0000256" key="2">
    <source>
        <dbReference type="SAM" id="MobiDB-lite"/>
    </source>
</evidence>
<dbReference type="InterPro" id="IPR006935">
    <property type="entry name" value="Helicase/UvrB_N"/>
</dbReference>
<reference evidence="4" key="1">
    <citation type="journal article" date="2020" name="Nature">
        <title>Giant virus diversity and host interactions through global metagenomics.</title>
        <authorList>
            <person name="Schulz F."/>
            <person name="Roux S."/>
            <person name="Paez-Espino D."/>
            <person name="Jungbluth S."/>
            <person name="Walsh D.A."/>
            <person name="Denef V.J."/>
            <person name="McMahon K.D."/>
            <person name="Konstantinidis K.T."/>
            <person name="Eloe-Fadrosh E.A."/>
            <person name="Kyrpides N.C."/>
            <person name="Woyke T."/>
        </authorList>
    </citation>
    <scope>NUCLEOTIDE SEQUENCE</scope>
    <source>
        <strain evidence="4">GVMAG-S-3300013014-113</strain>
    </source>
</reference>
<dbReference type="InterPro" id="IPR027417">
    <property type="entry name" value="P-loop_NTPase"/>
</dbReference>
<sequence>MSCEKIMCKYGLNDKSLIRDWLKINHPDKGGNMDRNEFIKVLECYKNNVTCTAKKAKSDKAKSDKAKNDKKTSTTKNTRKKRAKIFTCMRKTANFSKILNYHKFDKTLYEPKKLNEELVEASPKMVQLLNNIRELDAQDVKYHNQKFKHFIFSDVKEGGYGAKIIASALQANGYNNILKSKKVSNQINAKLYLDIEKSNYQNFALLSSNSVYGTTFNEKIKKETLKMYNERPANIHGKNVRLIVLDSGFKEGIDLFDVKYVHIFEPSITIADLKQTVGRATRTCGQKGLEFQKNIGWPLYVYNYYLTIPEITSDSMYVNRSLMENNFESYNKDEDVLLFKNVEKYNDSTMNYSEFDSAMIQLSKQLYELAPLLAVDYYLTKNIHKANDLNREFMEKDFYLMGGALAGGVLAGGARARTREGGADDVDEAEQAIEVDDATIGGAGEANFKKQSDNSKFFKIDNIKCMGKCGKKSTNDIPVSIDFMKYVYRKHNHPKQLLINAKANVRQFLCNYMKDLDNKFCKHVNLEWSQRYIRIPHIIEKHSNLLDIKKDLQALELVISTEDDATNIKYPMILYKTSSRKIIPRAKTKSKSRTRTRSVSSKKHRNYKFTKMSFIKMRDYIITNYNSKEFVWEPIDVVNKCVDAPKANASSANSITLNPTQTFIADYFTPASPYKGILLWHSVGTGKTCTGVATASSSFEKEGYSILWVTRTTLKGDVWKNIFDQICHVILVDEINKGLLLPENLSDRKRHLSKSWLEPMSYKQFSNLLAGKNAIYDILLERNGSRDLLHKTLIIIDEAHKLYGGDLKASERPNMEIMENLISNSYKVSGAESCKLMIMTATPFTNSPLELFALTNLFMTNESEKITTNKEEFKKQYMTSQNILSETGLKVLANKLSGYISYLNREKDPTQFAQPIMINVPILMSHVENEDLRDAVYLNANLNSIEKDIEELIVSLRAKIKEEKADYKSKKLPFKNKEIPQHITDELDAILKNIKSFEDKINGYKQNKADAKDKMKELKDKVRAIKNSLLQEYILYTKCMHIKYKNVRTQKKYKLLR</sequence>
<accession>A0A6C0KRA5</accession>
<dbReference type="InterPro" id="IPR014001">
    <property type="entry name" value="Helicase_ATP-bd"/>
</dbReference>
<name>A0A6C0KRA5_9ZZZZ</name>
<dbReference type="AlphaFoldDB" id="A0A6C0KRA5"/>
<feature type="coiled-coil region" evidence="1">
    <location>
        <begin position="946"/>
        <end position="1028"/>
    </location>
</feature>
<evidence type="ECO:0000313" key="4">
    <source>
        <dbReference type="EMBL" id="QHU19721.1"/>
    </source>
</evidence>
<dbReference type="EMBL" id="MN740954">
    <property type="protein sequence ID" value="QHU19721.1"/>
    <property type="molecule type" value="Genomic_DNA"/>
</dbReference>
<dbReference type="SUPFAM" id="SSF52540">
    <property type="entry name" value="P-loop containing nucleoside triphosphate hydrolases"/>
    <property type="match status" value="2"/>
</dbReference>
<dbReference type="Gene3D" id="3.40.50.300">
    <property type="entry name" value="P-loop containing nucleotide triphosphate hydrolases"/>
    <property type="match status" value="2"/>
</dbReference>
<dbReference type="Pfam" id="PF04851">
    <property type="entry name" value="ResIII"/>
    <property type="match status" value="1"/>
</dbReference>
<proteinExistence type="predicted"/>
<dbReference type="GO" id="GO:0016787">
    <property type="term" value="F:hydrolase activity"/>
    <property type="evidence" value="ECO:0007669"/>
    <property type="project" value="InterPro"/>
</dbReference>
<dbReference type="GO" id="GO:0005524">
    <property type="term" value="F:ATP binding"/>
    <property type="evidence" value="ECO:0007669"/>
    <property type="project" value="InterPro"/>
</dbReference>
<dbReference type="PROSITE" id="PS51192">
    <property type="entry name" value="HELICASE_ATP_BIND_1"/>
    <property type="match status" value="1"/>
</dbReference>
<feature type="domain" description="Helicase ATP-binding" evidence="3">
    <location>
        <begin position="668"/>
        <end position="861"/>
    </location>
</feature>